<reference evidence="9" key="1">
    <citation type="journal article" date="2019" name="Int. J. Syst. Evol. Microbiol.">
        <title>The Global Catalogue of Microorganisms (GCM) 10K type strain sequencing project: providing services to taxonomists for standard genome sequencing and annotation.</title>
        <authorList>
            <consortium name="The Broad Institute Genomics Platform"/>
            <consortium name="The Broad Institute Genome Sequencing Center for Infectious Disease"/>
            <person name="Wu L."/>
            <person name="Ma J."/>
        </authorList>
    </citation>
    <scope>NUCLEOTIDE SEQUENCE [LARGE SCALE GENOMIC DNA]</scope>
    <source>
        <strain evidence="9">JCM 18410</strain>
    </source>
</reference>
<feature type="transmembrane region" description="Helical" evidence="6">
    <location>
        <begin position="182"/>
        <end position="207"/>
    </location>
</feature>
<evidence type="ECO:0000256" key="2">
    <source>
        <dbReference type="ARBA" id="ARBA00022692"/>
    </source>
</evidence>
<feature type="transmembrane region" description="Helical" evidence="6">
    <location>
        <begin position="411"/>
        <end position="431"/>
    </location>
</feature>
<evidence type="ECO:0000256" key="1">
    <source>
        <dbReference type="ARBA" id="ARBA00004651"/>
    </source>
</evidence>
<dbReference type="InterPro" id="IPR036259">
    <property type="entry name" value="MFS_trans_sf"/>
</dbReference>
<evidence type="ECO:0000313" key="9">
    <source>
        <dbReference type="Proteomes" id="UP001500124"/>
    </source>
</evidence>
<feature type="transmembrane region" description="Helical" evidence="6">
    <location>
        <begin position="345"/>
        <end position="364"/>
    </location>
</feature>
<organism evidence="8 9">
    <name type="scientific">Streptomyces similanensis</name>
    <dbReference type="NCBI Taxonomy" id="1274988"/>
    <lineage>
        <taxon>Bacteria</taxon>
        <taxon>Bacillati</taxon>
        <taxon>Actinomycetota</taxon>
        <taxon>Actinomycetes</taxon>
        <taxon>Kitasatosporales</taxon>
        <taxon>Streptomycetaceae</taxon>
        <taxon>Streptomyces</taxon>
    </lineage>
</organism>
<evidence type="ECO:0000256" key="3">
    <source>
        <dbReference type="ARBA" id="ARBA00022989"/>
    </source>
</evidence>
<dbReference type="Proteomes" id="UP001500124">
    <property type="component" value="Unassembled WGS sequence"/>
</dbReference>
<evidence type="ECO:0000256" key="4">
    <source>
        <dbReference type="ARBA" id="ARBA00023136"/>
    </source>
</evidence>
<feature type="transmembrane region" description="Helical" evidence="6">
    <location>
        <begin position="59"/>
        <end position="80"/>
    </location>
</feature>
<feature type="transmembrane region" description="Helical" evidence="6">
    <location>
        <begin position="152"/>
        <end position="170"/>
    </location>
</feature>
<sequence>MRATGQSGSVQTAFGRPVEVLGMTPPDELRIETIMPYGRNSFTLLLISMGSAMDVWRRLLLATVCGVAVASIYSAQTVLPLMGDSLGVSAEYAGWIVSTGQFGYLVGLVLLVPLGDVVTNRRRLIAVHMTVTAAGLFVTAAASVAWTAFAGLALAGMFAVVVQTTVAYAATVSPPAERGRTIGVVTSGVVVGILGARFVTGVLAQAWGWRSMYIVLGVLALALAALVWRALPPEGDTRRPAGYRQALVSLGGLFRERFFLTRGLIAFFLFASFGTLWSGLSLPLADVPWHLSESQIGLFGIAGLAGALGAARAGRWADAGRAVKASGLALALLIVSWAATAQLSWSLWLLAVGIVALDFAVQVVHVSNQHMLTTAHPECTSSVIGGYMVFYSLGSALGAAATTSVFSSHGWGASSLLGVAFATCALIVWATDACRRVGAPRDGAGTTDAHRVEERRSDDAERAGPVSDRSEVF</sequence>
<evidence type="ECO:0000256" key="5">
    <source>
        <dbReference type="SAM" id="MobiDB-lite"/>
    </source>
</evidence>
<dbReference type="InterPro" id="IPR011701">
    <property type="entry name" value="MFS"/>
</dbReference>
<dbReference type="InterPro" id="IPR020846">
    <property type="entry name" value="MFS_dom"/>
</dbReference>
<feature type="transmembrane region" description="Helical" evidence="6">
    <location>
        <begin position="213"/>
        <end position="231"/>
    </location>
</feature>
<gene>
    <name evidence="8" type="ORF">GCM10023336_36820</name>
</gene>
<feature type="transmembrane region" description="Helical" evidence="6">
    <location>
        <begin position="384"/>
        <end position="405"/>
    </location>
</feature>
<dbReference type="PANTHER" id="PTHR42910">
    <property type="entry name" value="TRANSPORTER SCO4007-RELATED"/>
    <property type="match status" value="1"/>
</dbReference>
<feature type="transmembrane region" description="Helical" evidence="6">
    <location>
        <begin position="296"/>
        <end position="314"/>
    </location>
</feature>
<comment type="caution">
    <text evidence="8">The sequence shown here is derived from an EMBL/GenBank/DDBJ whole genome shotgun (WGS) entry which is preliminary data.</text>
</comment>
<feature type="transmembrane region" description="Helical" evidence="6">
    <location>
        <begin position="124"/>
        <end position="146"/>
    </location>
</feature>
<evidence type="ECO:0000313" key="8">
    <source>
        <dbReference type="EMBL" id="GAA5060240.1"/>
    </source>
</evidence>
<dbReference type="SUPFAM" id="SSF103473">
    <property type="entry name" value="MFS general substrate transporter"/>
    <property type="match status" value="1"/>
</dbReference>
<evidence type="ECO:0000256" key="6">
    <source>
        <dbReference type="SAM" id="Phobius"/>
    </source>
</evidence>
<dbReference type="PANTHER" id="PTHR42910:SF1">
    <property type="entry name" value="MAJOR FACILITATOR SUPERFAMILY (MFS) PROFILE DOMAIN-CONTAINING PROTEIN"/>
    <property type="match status" value="1"/>
</dbReference>
<feature type="transmembrane region" description="Helical" evidence="6">
    <location>
        <begin position="321"/>
        <end position="339"/>
    </location>
</feature>
<accession>A0ABP9KNS1</accession>
<comment type="subcellular location">
    <subcellularLocation>
        <location evidence="1">Cell membrane</location>
        <topology evidence="1">Multi-pass membrane protein</topology>
    </subcellularLocation>
</comment>
<feature type="compositionally biased region" description="Basic and acidic residues" evidence="5">
    <location>
        <begin position="448"/>
        <end position="473"/>
    </location>
</feature>
<feature type="transmembrane region" description="Helical" evidence="6">
    <location>
        <begin position="92"/>
        <end position="112"/>
    </location>
</feature>
<dbReference type="PROSITE" id="PS50850">
    <property type="entry name" value="MFS"/>
    <property type="match status" value="1"/>
</dbReference>
<name>A0ABP9KNS1_9ACTN</name>
<feature type="domain" description="Major facilitator superfamily (MFS) profile" evidence="7">
    <location>
        <begin position="43"/>
        <end position="436"/>
    </location>
</feature>
<keyword evidence="9" id="KW-1185">Reference proteome</keyword>
<dbReference type="Pfam" id="PF07690">
    <property type="entry name" value="MFS_1"/>
    <property type="match status" value="1"/>
</dbReference>
<proteinExistence type="predicted"/>
<evidence type="ECO:0000259" key="7">
    <source>
        <dbReference type="PROSITE" id="PS50850"/>
    </source>
</evidence>
<feature type="region of interest" description="Disordered" evidence="5">
    <location>
        <begin position="440"/>
        <end position="473"/>
    </location>
</feature>
<keyword evidence="3 6" id="KW-1133">Transmembrane helix</keyword>
<dbReference type="EMBL" id="BAABKC010000049">
    <property type="protein sequence ID" value="GAA5060240.1"/>
    <property type="molecule type" value="Genomic_DNA"/>
</dbReference>
<dbReference type="Gene3D" id="1.20.1250.20">
    <property type="entry name" value="MFS general substrate transporter like domains"/>
    <property type="match status" value="1"/>
</dbReference>
<dbReference type="CDD" id="cd17324">
    <property type="entry name" value="MFS_NepI_like"/>
    <property type="match status" value="1"/>
</dbReference>
<feature type="transmembrane region" description="Helical" evidence="6">
    <location>
        <begin position="264"/>
        <end position="284"/>
    </location>
</feature>
<protein>
    <submittedName>
        <fullName evidence="8">MFS transporter</fullName>
    </submittedName>
</protein>
<keyword evidence="2 6" id="KW-0812">Transmembrane</keyword>
<keyword evidence="4 6" id="KW-0472">Membrane</keyword>